<dbReference type="GeneID" id="19107269"/>
<dbReference type="eggNOG" id="KOG0157">
    <property type="taxonomic scope" value="Eukaryota"/>
</dbReference>
<reference evidence="10 11" key="1">
    <citation type="journal article" date="2012" name="PLoS Pathog.">
        <title>Diverse lifestyles and strategies of plant pathogenesis encoded in the genomes of eighteen Dothideomycetes fungi.</title>
        <authorList>
            <person name="Ohm R.A."/>
            <person name="Feau N."/>
            <person name="Henrissat B."/>
            <person name="Schoch C.L."/>
            <person name="Horwitz B.A."/>
            <person name="Barry K.W."/>
            <person name="Condon B.J."/>
            <person name="Copeland A.C."/>
            <person name="Dhillon B."/>
            <person name="Glaser F."/>
            <person name="Hesse C.N."/>
            <person name="Kosti I."/>
            <person name="LaButti K."/>
            <person name="Lindquist E.A."/>
            <person name="Lucas S."/>
            <person name="Salamov A.A."/>
            <person name="Bradshaw R.E."/>
            <person name="Ciuffetti L."/>
            <person name="Hamelin R.C."/>
            <person name="Kema G.H.J."/>
            <person name="Lawrence C."/>
            <person name="Scott J.A."/>
            <person name="Spatafora J.W."/>
            <person name="Turgeon B.G."/>
            <person name="de Wit P.J.G.M."/>
            <person name="Zhong S."/>
            <person name="Goodwin S.B."/>
            <person name="Grigoriev I.V."/>
        </authorList>
    </citation>
    <scope>NUCLEOTIDE SEQUENCE [LARGE SCALE GENOMIC DNA]</scope>
    <source>
        <strain evidence="10 11">UAMH 10762</strain>
    </source>
</reference>
<dbReference type="Pfam" id="PF00067">
    <property type="entry name" value="p450"/>
    <property type="match status" value="1"/>
</dbReference>
<dbReference type="PRINTS" id="PR00463">
    <property type="entry name" value="EP450I"/>
</dbReference>
<dbReference type="InterPro" id="IPR050121">
    <property type="entry name" value="Cytochrome_P450_monoxygenase"/>
</dbReference>
<evidence type="ECO:0000256" key="7">
    <source>
        <dbReference type="PIRSR" id="PIRSR602401-1"/>
    </source>
</evidence>
<gene>
    <name evidence="10" type="ORF">BAUCODRAFT_116572</name>
</gene>
<dbReference type="GO" id="GO:0004497">
    <property type="term" value="F:monooxygenase activity"/>
    <property type="evidence" value="ECO:0007669"/>
    <property type="project" value="UniProtKB-KW"/>
</dbReference>
<dbReference type="HOGENOM" id="CLU_001570_14_4_1"/>
<evidence type="ECO:0000313" key="10">
    <source>
        <dbReference type="EMBL" id="EMC91674.1"/>
    </source>
</evidence>
<dbReference type="PANTHER" id="PTHR24305:SF157">
    <property type="entry name" value="N-ACETYLTRYPTOPHAN 6-HYDROXYLASE IVOC-RELATED"/>
    <property type="match status" value="1"/>
</dbReference>
<feature type="binding site" description="axial binding residue" evidence="7">
    <location>
        <position position="451"/>
    </location>
    <ligand>
        <name>heme</name>
        <dbReference type="ChEBI" id="CHEBI:30413"/>
    </ligand>
    <ligandPart>
        <name>Fe</name>
        <dbReference type="ChEBI" id="CHEBI:18248"/>
    </ligandPart>
</feature>
<accession>M2MYE8</accession>
<keyword evidence="9" id="KW-0472">Membrane</keyword>
<name>M2MYE8_BAUPA</name>
<evidence type="ECO:0008006" key="12">
    <source>
        <dbReference type="Google" id="ProtNLM"/>
    </source>
</evidence>
<evidence type="ECO:0000256" key="5">
    <source>
        <dbReference type="ARBA" id="ARBA00023004"/>
    </source>
</evidence>
<evidence type="ECO:0000256" key="9">
    <source>
        <dbReference type="SAM" id="Phobius"/>
    </source>
</evidence>
<dbReference type="AlphaFoldDB" id="M2MYE8"/>
<dbReference type="InterPro" id="IPR036396">
    <property type="entry name" value="Cyt_P450_sf"/>
</dbReference>
<keyword evidence="7 8" id="KW-0349">Heme</keyword>
<dbReference type="InterPro" id="IPR017972">
    <property type="entry name" value="Cyt_P450_CS"/>
</dbReference>
<dbReference type="PANTHER" id="PTHR24305">
    <property type="entry name" value="CYTOCHROME P450"/>
    <property type="match status" value="1"/>
</dbReference>
<dbReference type="RefSeq" id="XP_007681164.1">
    <property type="nucleotide sequence ID" value="XM_007682974.1"/>
</dbReference>
<evidence type="ECO:0000256" key="4">
    <source>
        <dbReference type="ARBA" id="ARBA00023002"/>
    </source>
</evidence>
<dbReference type="GO" id="GO:0020037">
    <property type="term" value="F:heme binding"/>
    <property type="evidence" value="ECO:0007669"/>
    <property type="project" value="InterPro"/>
</dbReference>
<dbReference type="PROSITE" id="PS00086">
    <property type="entry name" value="CYTOCHROME_P450"/>
    <property type="match status" value="1"/>
</dbReference>
<evidence type="ECO:0000313" key="11">
    <source>
        <dbReference type="Proteomes" id="UP000011761"/>
    </source>
</evidence>
<keyword evidence="11" id="KW-1185">Reference proteome</keyword>
<protein>
    <recommendedName>
        <fullName evidence="12">Cytochrome P450</fullName>
    </recommendedName>
</protein>
<evidence type="ECO:0000256" key="6">
    <source>
        <dbReference type="ARBA" id="ARBA00023033"/>
    </source>
</evidence>
<sequence>MESSGGRPLLQQTVVLVVILFVLCLALQCLYDIFLHPLRKFPGPRLAAVGRWYEFYFDVVRDGSYLWEIERMHGMYGPVVRINSRCLHIHDPQYYATVYAGSNRKTNKEWASVAGYTFPHSTLQTIDHDLHRKRRAVINPYFGKRAVTALEPTINERVEVLCSRLVELKGKPDGINLTAAFAALAGDVINFHFYGSHLDTVSAEDFHFPYREAIDELLNIYNITRFLPFDPALLKRLPNSVLDWIVPSFAPVLTARNEQRMRVQTAIEQMERAGKASRGVIVSALLDDKVPAAEKDVERLLDEGETIIGAGIDTTARALSVATFHLLNDKSHLRRLRAALKDQRNDRDKAWSAAELEAIPFMRAVVQEALRLTYSIVSRIPRIATEEALAYNEYNIPPGTPVSQSTYLINNDPTIFPNPHMFDPDRWLRAEQEGVHLDKYMVSFSKGTRACLGMNLAYAALYITIAKFASSLDMDLVGTTAENIQVGRTRLLGFPKAGKFAVHVGRIQVAV</sequence>
<comment type="similarity">
    <text evidence="2 8">Belongs to the cytochrome P450 family.</text>
</comment>
<evidence type="ECO:0000256" key="8">
    <source>
        <dbReference type="RuleBase" id="RU000461"/>
    </source>
</evidence>
<dbReference type="OMA" id="RIVGYPK"/>
<dbReference type="KEGG" id="bcom:BAUCODRAFT_116572"/>
<dbReference type="EMBL" id="KB445563">
    <property type="protein sequence ID" value="EMC91674.1"/>
    <property type="molecule type" value="Genomic_DNA"/>
</dbReference>
<keyword evidence="9" id="KW-0812">Transmembrane</keyword>
<feature type="transmembrane region" description="Helical" evidence="9">
    <location>
        <begin position="12"/>
        <end position="35"/>
    </location>
</feature>
<keyword evidence="4 8" id="KW-0560">Oxidoreductase</keyword>
<keyword evidence="9" id="KW-1133">Transmembrane helix</keyword>
<organism evidence="10 11">
    <name type="scientific">Baudoinia panamericana (strain UAMH 10762)</name>
    <name type="common">Angels' share fungus</name>
    <name type="synonym">Baudoinia compniacensis (strain UAMH 10762)</name>
    <dbReference type="NCBI Taxonomy" id="717646"/>
    <lineage>
        <taxon>Eukaryota</taxon>
        <taxon>Fungi</taxon>
        <taxon>Dikarya</taxon>
        <taxon>Ascomycota</taxon>
        <taxon>Pezizomycotina</taxon>
        <taxon>Dothideomycetes</taxon>
        <taxon>Dothideomycetidae</taxon>
        <taxon>Mycosphaerellales</taxon>
        <taxon>Teratosphaeriaceae</taxon>
        <taxon>Baudoinia</taxon>
    </lineage>
</organism>
<dbReference type="OrthoDB" id="3945418at2759"/>
<dbReference type="InterPro" id="IPR001128">
    <property type="entry name" value="Cyt_P450"/>
</dbReference>
<keyword evidence="3 7" id="KW-0479">Metal-binding</keyword>
<dbReference type="GO" id="GO:0005506">
    <property type="term" value="F:iron ion binding"/>
    <property type="evidence" value="ECO:0007669"/>
    <property type="project" value="InterPro"/>
</dbReference>
<evidence type="ECO:0000256" key="1">
    <source>
        <dbReference type="ARBA" id="ARBA00001971"/>
    </source>
</evidence>
<proteinExistence type="inferred from homology"/>
<dbReference type="Proteomes" id="UP000011761">
    <property type="component" value="Unassembled WGS sequence"/>
</dbReference>
<dbReference type="PRINTS" id="PR00385">
    <property type="entry name" value="P450"/>
</dbReference>
<dbReference type="CDD" id="cd11062">
    <property type="entry name" value="CYP58-like"/>
    <property type="match status" value="1"/>
</dbReference>
<evidence type="ECO:0000256" key="3">
    <source>
        <dbReference type="ARBA" id="ARBA00022723"/>
    </source>
</evidence>
<dbReference type="InterPro" id="IPR002401">
    <property type="entry name" value="Cyt_P450_E_grp-I"/>
</dbReference>
<keyword evidence="5 7" id="KW-0408">Iron</keyword>
<dbReference type="Gene3D" id="1.10.630.10">
    <property type="entry name" value="Cytochrome P450"/>
    <property type="match status" value="1"/>
</dbReference>
<comment type="cofactor">
    <cofactor evidence="1 7">
        <name>heme</name>
        <dbReference type="ChEBI" id="CHEBI:30413"/>
    </cofactor>
</comment>
<evidence type="ECO:0000256" key="2">
    <source>
        <dbReference type="ARBA" id="ARBA00010617"/>
    </source>
</evidence>
<keyword evidence="6 8" id="KW-0503">Monooxygenase</keyword>
<dbReference type="SUPFAM" id="SSF48264">
    <property type="entry name" value="Cytochrome P450"/>
    <property type="match status" value="1"/>
</dbReference>
<dbReference type="GO" id="GO:0016705">
    <property type="term" value="F:oxidoreductase activity, acting on paired donors, with incorporation or reduction of molecular oxygen"/>
    <property type="evidence" value="ECO:0007669"/>
    <property type="project" value="InterPro"/>
</dbReference>